<name>A0A101U618_9ACTN</name>
<gene>
    <name evidence="2" type="ORF">AQJ67_08875</name>
</gene>
<evidence type="ECO:0000313" key="3">
    <source>
        <dbReference type="Proteomes" id="UP000053429"/>
    </source>
</evidence>
<comment type="caution">
    <text evidence="2">The sequence shown here is derived from an EMBL/GenBank/DDBJ whole genome shotgun (WGS) entry which is preliminary data.</text>
</comment>
<feature type="region of interest" description="Disordered" evidence="1">
    <location>
        <begin position="27"/>
        <end position="59"/>
    </location>
</feature>
<dbReference type="AlphaFoldDB" id="A0A101U618"/>
<keyword evidence="3" id="KW-1185">Reference proteome</keyword>
<accession>A0A101U618</accession>
<feature type="compositionally biased region" description="Basic residues" evidence="1">
    <location>
        <begin position="48"/>
        <end position="59"/>
    </location>
</feature>
<evidence type="ECO:0000256" key="1">
    <source>
        <dbReference type="SAM" id="MobiDB-lite"/>
    </source>
</evidence>
<sequence length="59" mass="6929">MYGYELHRLRSAELIRQAEHARLVREAVRGRRAERSAQAAAESESHMPRRSRHRHPRAA</sequence>
<dbReference type="EMBL" id="LMWY01000009">
    <property type="protein sequence ID" value="KUO04856.1"/>
    <property type="molecule type" value="Genomic_DNA"/>
</dbReference>
<reference evidence="2 3" key="1">
    <citation type="submission" date="2015-10" db="EMBL/GenBank/DDBJ databases">
        <title>Draft genome sequence of Streptomyces caeruleatus NRRL B-24802, type strain for the species Streptomyces caeruleatus.</title>
        <authorList>
            <person name="Ruckert C."/>
            <person name="Winkler A."/>
            <person name="Kalinowski J."/>
            <person name="Kampfer P."/>
            <person name="Glaeser S."/>
        </authorList>
    </citation>
    <scope>NUCLEOTIDE SEQUENCE [LARGE SCALE GENOMIC DNA]</scope>
    <source>
        <strain evidence="2 3">NRRL B-24802</strain>
    </source>
</reference>
<dbReference type="STRING" id="661399.AQJ67_08875"/>
<organism evidence="2 3">
    <name type="scientific">Streptomyces caeruleatus</name>
    <dbReference type="NCBI Taxonomy" id="661399"/>
    <lineage>
        <taxon>Bacteria</taxon>
        <taxon>Bacillati</taxon>
        <taxon>Actinomycetota</taxon>
        <taxon>Actinomycetes</taxon>
        <taxon>Kitasatosporales</taxon>
        <taxon>Streptomycetaceae</taxon>
        <taxon>Streptomyces</taxon>
    </lineage>
</organism>
<proteinExistence type="predicted"/>
<evidence type="ECO:0000313" key="2">
    <source>
        <dbReference type="EMBL" id="KUO04856.1"/>
    </source>
</evidence>
<dbReference type="RefSeq" id="WP_062717547.1">
    <property type="nucleotide sequence ID" value="NZ_KQ948926.1"/>
</dbReference>
<dbReference type="Proteomes" id="UP000053429">
    <property type="component" value="Unassembled WGS sequence"/>
</dbReference>
<protein>
    <submittedName>
        <fullName evidence="2">Uncharacterized protein</fullName>
    </submittedName>
</protein>